<keyword evidence="6" id="KW-1185">Reference proteome</keyword>
<dbReference type="Gene3D" id="2.10.270.10">
    <property type="entry name" value="Cholin Binding"/>
    <property type="match status" value="3"/>
</dbReference>
<dbReference type="Pfam" id="PF19127">
    <property type="entry name" value="Choline_bind_3"/>
    <property type="match status" value="4"/>
</dbReference>
<organism evidence="5 6">
    <name type="scientific">Exiguobacterium marinum</name>
    <dbReference type="NCBI Taxonomy" id="273528"/>
    <lineage>
        <taxon>Bacteria</taxon>
        <taxon>Bacillati</taxon>
        <taxon>Bacillota</taxon>
        <taxon>Bacilli</taxon>
        <taxon>Bacillales</taxon>
        <taxon>Bacillales Family XII. Incertae Sedis</taxon>
        <taxon>Exiguobacterium</taxon>
    </lineage>
</organism>
<dbReference type="PANTHER" id="PTHR37806">
    <property type="entry name" value="LMO0724 PROTEIN"/>
    <property type="match status" value="1"/>
</dbReference>
<evidence type="ECO:0000256" key="3">
    <source>
        <dbReference type="SAM" id="SignalP"/>
    </source>
</evidence>
<evidence type="ECO:0000313" key="6">
    <source>
        <dbReference type="Proteomes" id="UP001213680"/>
    </source>
</evidence>
<sequence>MNWKTTTMFSLIAGTLFTSPLSTHAEGSFQQTDDGIVYTSSDGTVLTGWQEIEGHTYYLSDDGTLLTGWHEIEDATYYFEADGRLITGPYTVDGTTYTFDENGKLLTGWQERDGLVYYYDETGQPVTGFQTISGKRYYFTEEGVRLSGWQQLGDAKHYFFPDGTIRTGMYTIDGKKYYLMEHGEMATGWKTIGTRRYYFGDDGKRRQGLARIGERMYGFHPYYGYRLEGLHRINNRHYLFGKYGDRKYGLQRIDGVMYGFHPTYGYRLEGIHKLNSRYYSFDYYGRREYGFQTVDGKKVGFHPTYGYRLQGKFRLDGKTYHFHSTGVPEKGWKYTTQYEYFAPALTKKTDWQAINGKWHYFDTFGKMYQNRRVGNASFDARGVYSQALSIYKMSVPLYRQFPMGYPSGCEFFSLKMALEEKGRAVGASTLYNEMPKSMWNARYENRLYRWVDPNVMFTGDPKRTLGKYKNYGIYPKGMIGFASKYRPVKDLSNQGLGSIERELSMGNPVIVWASVDFNKPYGYFNWYTASNKKFTGYVNYHVMLATGYDKSNLYINDPYRGRLVIPKSKVSAVMGATGWKALAVR</sequence>
<feature type="repeat" description="Cell wall-binding" evidence="2">
    <location>
        <begin position="46"/>
        <end position="65"/>
    </location>
</feature>
<dbReference type="Gene3D" id="3.90.70.10">
    <property type="entry name" value="Cysteine proteinases"/>
    <property type="match status" value="1"/>
</dbReference>
<dbReference type="SUPFAM" id="SSF69360">
    <property type="entry name" value="Cell wall binding repeat"/>
    <property type="match status" value="2"/>
</dbReference>
<keyword evidence="3" id="KW-0732">Signal</keyword>
<dbReference type="Pfam" id="PF13529">
    <property type="entry name" value="Peptidase_C39_2"/>
    <property type="match status" value="1"/>
</dbReference>
<feature type="domain" description="Peptidase C39-like" evidence="4">
    <location>
        <begin position="394"/>
        <end position="559"/>
    </location>
</feature>
<dbReference type="InterPro" id="IPR018337">
    <property type="entry name" value="Cell_wall/Cho-bd_repeat"/>
</dbReference>
<feature type="signal peptide" evidence="3">
    <location>
        <begin position="1"/>
        <end position="25"/>
    </location>
</feature>
<reference evidence="5 6" key="1">
    <citation type="submission" date="2023-02" db="EMBL/GenBank/DDBJ databases">
        <title>A bacterium isolated from plastisphere.</title>
        <authorList>
            <person name="Sun Y."/>
        </authorList>
    </citation>
    <scope>NUCLEOTIDE SEQUENCE [LARGE SCALE GENOMIC DNA]</scope>
    <source>
        <strain evidence="6">a-1</strain>
    </source>
</reference>
<dbReference type="EMBL" id="CP118099">
    <property type="protein sequence ID" value="WDH75294.1"/>
    <property type="molecule type" value="Genomic_DNA"/>
</dbReference>
<evidence type="ECO:0000259" key="4">
    <source>
        <dbReference type="Pfam" id="PF13529"/>
    </source>
</evidence>
<evidence type="ECO:0000256" key="1">
    <source>
        <dbReference type="ARBA" id="ARBA00022737"/>
    </source>
</evidence>
<proteinExistence type="predicted"/>
<name>A0ABY7WWP2_9BACL</name>
<dbReference type="Pfam" id="PF01473">
    <property type="entry name" value="Choline_bind_1"/>
    <property type="match status" value="1"/>
</dbReference>
<dbReference type="Gene3D" id="2.10.270.20">
    <property type="match status" value="1"/>
</dbReference>
<dbReference type="RefSeq" id="WP_274356467.1">
    <property type="nucleotide sequence ID" value="NZ_CP118099.1"/>
</dbReference>
<dbReference type="PANTHER" id="PTHR37806:SF1">
    <property type="entry name" value="PEPTIDASE C39-LIKE DOMAIN-CONTAINING PROTEIN"/>
    <property type="match status" value="1"/>
</dbReference>
<gene>
    <name evidence="5" type="ORF">PTI97_10740</name>
</gene>
<evidence type="ECO:0000256" key="2">
    <source>
        <dbReference type="PROSITE-ProRule" id="PRU00591"/>
    </source>
</evidence>
<protein>
    <submittedName>
        <fullName evidence="5">C39 family peptidase</fullName>
    </submittedName>
</protein>
<evidence type="ECO:0000313" key="5">
    <source>
        <dbReference type="EMBL" id="WDH75294.1"/>
    </source>
</evidence>
<dbReference type="InterPro" id="IPR039564">
    <property type="entry name" value="Peptidase_C39-like"/>
</dbReference>
<accession>A0ABY7WWP2</accession>
<dbReference type="PROSITE" id="PS51170">
    <property type="entry name" value="CW"/>
    <property type="match status" value="2"/>
</dbReference>
<feature type="repeat" description="Cell wall-binding" evidence="2">
    <location>
        <begin position="348"/>
        <end position="367"/>
    </location>
</feature>
<dbReference type="Proteomes" id="UP001213680">
    <property type="component" value="Chromosome"/>
</dbReference>
<keyword evidence="1" id="KW-0677">Repeat</keyword>
<feature type="chain" id="PRO_5046251302" evidence="3">
    <location>
        <begin position="26"/>
        <end position="585"/>
    </location>
</feature>